<protein>
    <submittedName>
        <fullName evidence="8">Type II secretion system F protein</fullName>
    </submittedName>
</protein>
<dbReference type="eggNOG" id="arCOG01811">
    <property type="taxonomic scope" value="Archaea"/>
</dbReference>
<evidence type="ECO:0000256" key="1">
    <source>
        <dbReference type="ARBA" id="ARBA00004651"/>
    </source>
</evidence>
<feature type="transmembrane region" description="Helical" evidence="6">
    <location>
        <begin position="12"/>
        <end position="37"/>
    </location>
</feature>
<dbReference type="EMBL" id="CP002838">
    <property type="protein sequence ID" value="AEM39468.1"/>
    <property type="molecule type" value="Genomic_DNA"/>
</dbReference>
<evidence type="ECO:0000256" key="6">
    <source>
        <dbReference type="SAM" id="Phobius"/>
    </source>
</evidence>
<keyword evidence="9" id="KW-1185">Reference proteome</keyword>
<dbReference type="GO" id="GO:0005886">
    <property type="term" value="C:plasma membrane"/>
    <property type="evidence" value="ECO:0007669"/>
    <property type="project" value="UniProtKB-SubCell"/>
</dbReference>
<keyword evidence="3 6" id="KW-0812">Transmembrane</keyword>
<dbReference type="InParanoid" id="G0EC98"/>
<dbReference type="PANTHER" id="PTHR35402:SF1">
    <property type="entry name" value="TYPE II SECRETION SYSTEM PROTEIN GSPF DOMAIN-CONTAINING PROTEIN"/>
    <property type="match status" value="1"/>
</dbReference>
<dbReference type="Pfam" id="PF00482">
    <property type="entry name" value="T2SSF"/>
    <property type="match status" value="1"/>
</dbReference>
<dbReference type="GeneID" id="11138798"/>
<evidence type="ECO:0000256" key="5">
    <source>
        <dbReference type="ARBA" id="ARBA00023136"/>
    </source>
</evidence>
<keyword evidence="2" id="KW-1003">Cell membrane</keyword>
<keyword evidence="4 6" id="KW-1133">Transmembrane helix</keyword>
<dbReference type="InterPro" id="IPR018076">
    <property type="entry name" value="T2SS_GspF_dom"/>
</dbReference>
<dbReference type="STRING" id="694429.Pyrfu_1611"/>
<evidence type="ECO:0000256" key="2">
    <source>
        <dbReference type="ARBA" id="ARBA00022475"/>
    </source>
</evidence>
<keyword evidence="5 6" id="KW-0472">Membrane</keyword>
<dbReference type="InterPro" id="IPR042094">
    <property type="entry name" value="T2SS_GspF_sf"/>
</dbReference>
<proteinExistence type="predicted"/>
<dbReference type="RefSeq" id="WP_014027145.1">
    <property type="nucleotide sequence ID" value="NC_015931.1"/>
</dbReference>
<accession>G0EC98</accession>
<gene>
    <name evidence="8" type="ordered locus">Pyrfu_1611</name>
</gene>
<evidence type="ECO:0000256" key="4">
    <source>
        <dbReference type="ARBA" id="ARBA00022989"/>
    </source>
</evidence>
<dbReference type="HOGENOM" id="CLU_904943_0_0_2"/>
<feature type="transmembrane region" description="Helical" evidence="6">
    <location>
        <begin position="192"/>
        <end position="218"/>
    </location>
</feature>
<dbReference type="Gene3D" id="1.20.81.30">
    <property type="entry name" value="Type II secretion system (T2SS), domain F"/>
    <property type="match status" value="1"/>
</dbReference>
<dbReference type="PANTHER" id="PTHR35402">
    <property type="entry name" value="INTEGRAL MEMBRANE PROTEIN-RELATED"/>
    <property type="match status" value="1"/>
</dbReference>
<feature type="transmembrane region" description="Helical" evidence="6">
    <location>
        <begin position="238"/>
        <end position="258"/>
    </location>
</feature>
<reference evidence="8 9" key="1">
    <citation type="journal article" date="2011" name="Stand. Genomic Sci.">
        <title>Complete genome sequence of the hyperthermophilic chemolithoautotroph Pyrolobus fumarii type strain (1A).</title>
        <authorList>
            <person name="Anderson I."/>
            <person name="Goker M."/>
            <person name="Nolan M."/>
            <person name="Lucas S."/>
            <person name="Hammon N."/>
            <person name="Deshpande S."/>
            <person name="Cheng J.F."/>
            <person name="Tapia R."/>
            <person name="Han C."/>
            <person name="Goodwin L."/>
            <person name="Pitluck S."/>
            <person name="Huntemann M."/>
            <person name="Liolios K."/>
            <person name="Ivanova N."/>
            <person name="Pagani I."/>
            <person name="Mavromatis K."/>
            <person name="Ovchinikova G."/>
            <person name="Pati A."/>
            <person name="Chen A."/>
            <person name="Palaniappan K."/>
            <person name="Land M."/>
            <person name="Hauser L."/>
            <person name="Brambilla E.M."/>
            <person name="Huber H."/>
            <person name="Yasawong M."/>
            <person name="Rohde M."/>
            <person name="Spring S."/>
            <person name="Abt B."/>
            <person name="Sikorski J."/>
            <person name="Wirth R."/>
            <person name="Detter J.C."/>
            <person name="Woyke T."/>
            <person name="Bristow J."/>
            <person name="Eisen J.A."/>
            <person name="Markowitz V."/>
            <person name="Hugenholtz P."/>
            <person name="Kyrpides N.C."/>
            <person name="Klenk H.P."/>
            <person name="Lapidus A."/>
        </authorList>
    </citation>
    <scope>NUCLEOTIDE SEQUENCE [LARGE SCALE GENOMIC DNA]</scope>
    <source>
        <strain evidence="9">DSM 11204 / 1A</strain>
    </source>
</reference>
<organism evidence="8 9">
    <name type="scientific">Pyrolobus fumarii (strain DSM 11204 / 1A)</name>
    <dbReference type="NCBI Taxonomy" id="694429"/>
    <lineage>
        <taxon>Archaea</taxon>
        <taxon>Thermoproteota</taxon>
        <taxon>Thermoprotei</taxon>
        <taxon>Desulfurococcales</taxon>
        <taxon>Pyrodictiaceae</taxon>
        <taxon>Pyrolobus</taxon>
    </lineage>
</organism>
<dbReference type="InterPro" id="IPR056569">
    <property type="entry name" value="ArlJ-like"/>
</dbReference>
<evidence type="ECO:0000313" key="9">
    <source>
        <dbReference type="Proteomes" id="UP000001037"/>
    </source>
</evidence>
<dbReference type="KEGG" id="pfm:Pyrfu_1611"/>
<evidence type="ECO:0000259" key="7">
    <source>
        <dbReference type="Pfam" id="PF00482"/>
    </source>
</evidence>
<feature type="transmembrane region" description="Helical" evidence="6">
    <location>
        <begin position="49"/>
        <end position="69"/>
    </location>
</feature>
<sequence>MKLVPGRLKQLCNTTIGASILATLILPVLGGLIYGFAWPLPFPADPWGSITIGYLAAFIILGGSLPCYLRARLHVSMIWAAPRFIRGVASSVRSGIPLHEAIERVAKTGIYGVLGKIMSRAIARVKAGMDFDKAMATAAKEAEDPVVDRLTSLLIEAYSAGPKAHDVLDASAEYFTILEEFLLLRDAYTRPYFAIVYLMVGVYLIIVYIVVNVLLAAMTSGELPFQIAIDPQKLAILFYWQSFVSVIAAGLFLGKILYNNARAGFFHAAILILLVTTFFALSVFGPVRLPLGTAPNVTTAVTPTTPA</sequence>
<evidence type="ECO:0000313" key="8">
    <source>
        <dbReference type="EMBL" id="AEM39468.1"/>
    </source>
</evidence>
<evidence type="ECO:0000256" key="3">
    <source>
        <dbReference type="ARBA" id="ARBA00022692"/>
    </source>
</evidence>
<feature type="transmembrane region" description="Helical" evidence="6">
    <location>
        <begin position="265"/>
        <end position="285"/>
    </location>
</feature>
<comment type="subcellular location">
    <subcellularLocation>
        <location evidence="1">Cell membrane</location>
        <topology evidence="1">Multi-pass membrane protein</topology>
    </subcellularLocation>
</comment>
<name>G0EC98_PYRF1</name>
<dbReference type="AlphaFoldDB" id="G0EC98"/>
<dbReference type="Proteomes" id="UP000001037">
    <property type="component" value="Chromosome"/>
</dbReference>
<feature type="domain" description="Type II secretion system protein GspF" evidence="7">
    <location>
        <begin position="84"/>
        <end position="211"/>
    </location>
</feature>